<proteinExistence type="predicted"/>
<sequence>MSSFDESDEIPFWTLSDRVTAWNFLYDFAKKVNQPSLFSTSPFLTSAFSYLSRFYHILYSSQLKPDKDMLTLCITSAFISRKQFDLRMNLDSIITIFLEVFNEYSSQEKKPLSNTKYGKNQVFQFQQLKSDVLSCELFLLTIIGWDFIMEHPFAHFIQYIKLIRHQSDNDMATFRKMRSRAARYVITIMVCEDNFQLEAETIATAAIHRAISDIPQENFSADVESRNFWIKKLEIENDGKSYLKLSKEIAQMEEKLSKFALQAEEKIANEKQKA</sequence>
<accession>A0A1J4L260</accession>
<dbReference type="VEuPathDB" id="TrichDB:TRFO_13518"/>
<evidence type="ECO:0000313" key="2">
    <source>
        <dbReference type="EMBL" id="OHT16030.1"/>
    </source>
</evidence>
<dbReference type="OrthoDB" id="79090at2759"/>
<dbReference type="SUPFAM" id="SSF47954">
    <property type="entry name" value="Cyclin-like"/>
    <property type="match status" value="1"/>
</dbReference>
<comment type="caution">
    <text evidence="2">The sequence shown here is derived from an EMBL/GenBank/DDBJ whole genome shotgun (WGS) entry which is preliminary data.</text>
</comment>
<gene>
    <name evidence="2" type="ORF">TRFO_13518</name>
</gene>
<evidence type="ECO:0008006" key="4">
    <source>
        <dbReference type="Google" id="ProtNLM"/>
    </source>
</evidence>
<protein>
    <recommendedName>
        <fullName evidence="4">Cyclin N-terminal domain-containing protein</fullName>
    </recommendedName>
</protein>
<keyword evidence="3" id="KW-1185">Reference proteome</keyword>
<dbReference type="GeneID" id="94832006"/>
<feature type="coiled-coil region" evidence="1">
    <location>
        <begin position="242"/>
        <end position="269"/>
    </location>
</feature>
<dbReference type="InterPro" id="IPR036915">
    <property type="entry name" value="Cyclin-like_sf"/>
</dbReference>
<name>A0A1J4L260_9EUKA</name>
<evidence type="ECO:0000313" key="3">
    <source>
        <dbReference type="Proteomes" id="UP000179807"/>
    </source>
</evidence>
<reference evidence="2" key="1">
    <citation type="submission" date="2016-10" db="EMBL/GenBank/DDBJ databases">
        <authorList>
            <person name="Benchimol M."/>
            <person name="Almeida L.G."/>
            <person name="Vasconcelos A.T."/>
            <person name="Perreira-Neves A."/>
            <person name="Rosa I.A."/>
            <person name="Tasca T."/>
            <person name="Bogo M.R."/>
            <person name="de Souza W."/>
        </authorList>
    </citation>
    <scope>NUCLEOTIDE SEQUENCE [LARGE SCALE GENOMIC DNA]</scope>
    <source>
        <strain evidence="2">K</strain>
    </source>
</reference>
<dbReference type="Proteomes" id="UP000179807">
    <property type="component" value="Unassembled WGS sequence"/>
</dbReference>
<dbReference type="EMBL" id="MLAK01000156">
    <property type="protein sequence ID" value="OHT16030.1"/>
    <property type="molecule type" value="Genomic_DNA"/>
</dbReference>
<dbReference type="RefSeq" id="XP_068369166.1">
    <property type="nucleotide sequence ID" value="XM_068497302.1"/>
</dbReference>
<dbReference type="AlphaFoldDB" id="A0A1J4L260"/>
<dbReference type="Gene3D" id="1.10.472.10">
    <property type="entry name" value="Cyclin-like"/>
    <property type="match status" value="1"/>
</dbReference>
<organism evidence="2 3">
    <name type="scientific">Tritrichomonas foetus</name>
    <dbReference type="NCBI Taxonomy" id="1144522"/>
    <lineage>
        <taxon>Eukaryota</taxon>
        <taxon>Metamonada</taxon>
        <taxon>Parabasalia</taxon>
        <taxon>Tritrichomonadida</taxon>
        <taxon>Tritrichomonadidae</taxon>
        <taxon>Tritrichomonas</taxon>
    </lineage>
</organism>
<keyword evidence="1" id="KW-0175">Coiled coil</keyword>
<evidence type="ECO:0000256" key="1">
    <source>
        <dbReference type="SAM" id="Coils"/>
    </source>
</evidence>